<evidence type="ECO:0000256" key="2">
    <source>
        <dbReference type="RuleBase" id="RU003616"/>
    </source>
</evidence>
<proteinExistence type="inferred from homology"/>
<name>A0ABP6E1H9_9ACTN</name>
<sequence>MTLPARRATGSRLAQRRFPGWAGDPLAEFDDLFSRFGNLLETTVGGGLAPTAGAWAPAADVSETDDAYLIEIDLPGVKRDDIDIEMGERELTIRGEFKERERAGVLRRGTRRTGRFEYQAVLPGEINAEGVNASLADGVLTVNVPKAEAAKPRHIEITSGE</sequence>
<accession>A0ABP6E1H9</accession>
<dbReference type="PANTHER" id="PTHR11527">
    <property type="entry name" value="HEAT-SHOCK PROTEIN 20 FAMILY MEMBER"/>
    <property type="match status" value="1"/>
</dbReference>
<dbReference type="InterPro" id="IPR031107">
    <property type="entry name" value="Small_HSP"/>
</dbReference>
<evidence type="ECO:0000313" key="5">
    <source>
        <dbReference type="Proteomes" id="UP001500151"/>
    </source>
</evidence>
<dbReference type="EMBL" id="BAAASJ010000113">
    <property type="protein sequence ID" value="GAA2656119.1"/>
    <property type="molecule type" value="Genomic_DNA"/>
</dbReference>
<dbReference type="InterPro" id="IPR002068">
    <property type="entry name" value="A-crystallin/Hsp20_dom"/>
</dbReference>
<dbReference type="PROSITE" id="PS01031">
    <property type="entry name" value="SHSP"/>
    <property type="match status" value="1"/>
</dbReference>
<evidence type="ECO:0000259" key="3">
    <source>
        <dbReference type="PROSITE" id="PS01031"/>
    </source>
</evidence>
<dbReference type="SUPFAM" id="SSF49764">
    <property type="entry name" value="HSP20-like chaperones"/>
    <property type="match status" value="1"/>
</dbReference>
<evidence type="ECO:0000256" key="1">
    <source>
        <dbReference type="PROSITE-ProRule" id="PRU00285"/>
    </source>
</evidence>
<dbReference type="RefSeq" id="WP_344395232.1">
    <property type="nucleotide sequence ID" value="NZ_BAAASJ010000113.1"/>
</dbReference>
<feature type="domain" description="SHSP" evidence="3">
    <location>
        <begin position="49"/>
        <end position="160"/>
    </location>
</feature>
<dbReference type="Gene3D" id="2.60.40.790">
    <property type="match status" value="1"/>
</dbReference>
<keyword evidence="5" id="KW-1185">Reference proteome</keyword>
<protein>
    <submittedName>
        <fullName evidence="4">Hsp20/alpha crystallin family protein</fullName>
    </submittedName>
</protein>
<dbReference type="InterPro" id="IPR008978">
    <property type="entry name" value="HSP20-like_chaperone"/>
</dbReference>
<organism evidence="4 5">
    <name type="scientific">Streptomyces vastus</name>
    <dbReference type="NCBI Taxonomy" id="285451"/>
    <lineage>
        <taxon>Bacteria</taxon>
        <taxon>Bacillati</taxon>
        <taxon>Actinomycetota</taxon>
        <taxon>Actinomycetes</taxon>
        <taxon>Kitasatosporales</taxon>
        <taxon>Streptomycetaceae</taxon>
        <taxon>Streptomyces</taxon>
    </lineage>
</organism>
<evidence type="ECO:0000313" key="4">
    <source>
        <dbReference type="EMBL" id="GAA2656119.1"/>
    </source>
</evidence>
<gene>
    <name evidence="4" type="ORF">GCM10010307_69390</name>
</gene>
<dbReference type="Proteomes" id="UP001500151">
    <property type="component" value="Unassembled WGS sequence"/>
</dbReference>
<comment type="caution">
    <text evidence="4">The sequence shown here is derived from an EMBL/GenBank/DDBJ whole genome shotgun (WGS) entry which is preliminary data.</text>
</comment>
<dbReference type="CDD" id="cd06464">
    <property type="entry name" value="ACD_sHsps-like"/>
    <property type="match status" value="1"/>
</dbReference>
<reference evidence="5" key="1">
    <citation type="journal article" date="2019" name="Int. J. Syst. Evol. Microbiol.">
        <title>The Global Catalogue of Microorganisms (GCM) 10K type strain sequencing project: providing services to taxonomists for standard genome sequencing and annotation.</title>
        <authorList>
            <consortium name="The Broad Institute Genomics Platform"/>
            <consortium name="The Broad Institute Genome Sequencing Center for Infectious Disease"/>
            <person name="Wu L."/>
            <person name="Ma J."/>
        </authorList>
    </citation>
    <scope>NUCLEOTIDE SEQUENCE [LARGE SCALE GENOMIC DNA]</scope>
    <source>
        <strain evidence="5">JCM 4524</strain>
    </source>
</reference>
<comment type="similarity">
    <text evidence="1 2">Belongs to the small heat shock protein (HSP20) family.</text>
</comment>
<dbReference type="Pfam" id="PF00011">
    <property type="entry name" value="HSP20"/>
    <property type="match status" value="1"/>
</dbReference>